<dbReference type="AlphaFoldDB" id="A0A7X2TC71"/>
<proteinExistence type="predicted"/>
<evidence type="ECO:0000259" key="1">
    <source>
        <dbReference type="PROSITE" id="PS51350"/>
    </source>
</evidence>
<dbReference type="RefSeq" id="WP_154471005.1">
    <property type="nucleotide sequence ID" value="NZ_DBEWUL010000112.1"/>
</dbReference>
<protein>
    <submittedName>
        <fullName evidence="2">HPr family phosphocarrier protein</fullName>
    </submittedName>
</protein>
<keyword evidence="3" id="KW-1185">Reference proteome</keyword>
<dbReference type="EMBL" id="VUMD01000002">
    <property type="protein sequence ID" value="MSS35606.1"/>
    <property type="molecule type" value="Genomic_DNA"/>
</dbReference>
<dbReference type="InterPro" id="IPR002114">
    <property type="entry name" value="PTS_HPr_Ser_P_site"/>
</dbReference>
<evidence type="ECO:0000313" key="3">
    <source>
        <dbReference type="Proteomes" id="UP000429958"/>
    </source>
</evidence>
<evidence type="ECO:0000313" key="2">
    <source>
        <dbReference type="EMBL" id="MSS35606.1"/>
    </source>
</evidence>
<dbReference type="PROSITE" id="PS00589">
    <property type="entry name" value="PTS_HPR_SER"/>
    <property type="match status" value="1"/>
</dbReference>
<comment type="caution">
    <text evidence="2">The sequence shown here is derived from an EMBL/GenBank/DDBJ whole genome shotgun (WGS) entry which is preliminary data.</text>
</comment>
<accession>A0A7X2TC71</accession>
<dbReference type="InterPro" id="IPR000032">
    <property type="entry name" value="HPr-like"/>
</dbReference>
<gene>
    <name evidence="2" type="ORF">FYJ39_03180</name>
</gene>
<name>A0A7X2TC71_9CLOT</name>
<dbReference type="SUPFAM" id="SSF55594">
    <property type="entry name" value="HPr-like"/>
    <property type="match status" value="1"/>
</dbReference>
<dbReference type="Proteomes" id="UP000429958">
    <property type="component" value="Unassembled WGS sequence"/>
</dbReference>
<reference evidence="2 3" key="1">
    <citation type="submission" date="2019-08" db="EMBL/GenBank/DDBJ databases">
        <title>In-depth cultivation of the pig gut microbiome towards novel bacterial diversity and tailored functional studies.</title>
        <authorList>
            <person name="Wylensek D."/>
            <person name="Hitch T.C.A."/>
            <person name="Clavel T."/>
        </authorList>
    </citation>
    <scope>NUCLEOTIDE SEQUENCE [LARGE SCALE GENOMIC DNA]</scope>
    <source>
        <strain evidence="2 3">WCA-389-WT-23D1</strain>
    </source>
</reference>
<organism evidence="2 3">
    <name type="scientific">Clostridium porci</name>
    <dbReference type="NCBI Taxonomy" id="2605778"/>
    <lineage>
        <taxon>Bacteria</taxon>
        <taxon>Bacillati</taxon>
        <taxon>Bacillota</taxon>
        <taxon>Clostridia</taxon>
        <taxon>Eubacteriales</taxon>
        <taxon>Clostridiaceae</taxon>
        <taxon>Clostridium</taxon>
    </lineage>
</organism>
<dbReference type="InterPro" id="IPR035895">
    <property type="entry name" value="HPr-like_sf"/>
</dbReference>
<dbReference type="Pfam" id="PF00381">
    <property type="entry name" value="PTS-HPr"/>
    <property type="match status" value="1"/>
</dbReference>
<feature type="domain" description="HPr" evidence="1">
    <location>
        <begin position="1"/>
        <end position="75"/>
    </location>
</feature>
<dbReference type="PROSITE" id="PS51350">
    <property type="entry name" value="PTS_HPR_DOM"/>
    <property type="match status" value="1"/>
</dbReference>
<dbReference type="Gene3D" id="3.30.1340.10">
    <property type="entry name" value="HPr-like"/>
    <property type="match status" value="1"/>
</dbReference>
<sequence length="75" mass="8531">MKRVMVKFDQAEQIINFVRIICRYDYDADVRCGSRIVDAKSVVGVLSLAKSKTVELILHTEECDRLLEEIAPFAA</sequence>